<evidence type="ECO:0000313" key="4">
    <source>
        <dbReference type="EMBL" id="KAB1065067.1"/>
    </source>
</evidence>
<evidence type="ECO:0000313" key="5">
    <source>
        <dbReference type="Proteomes" id="UP000435357"/>
    </source>
</evidence>
<dbReference type="SUPFAM" id="SSF82171">
    <property type="entry name" value="DPP6 N-terminal domain-like"/>
    <property type="match status" value="1"/>
</dbReference>
<gene>
    <name evidence="4" type="ORF">F3059_03705</name>
</gene>
<dbReference type="OrthoDB" id="5526825at2"/>
<dbReference type="Pfam" id="PF18962">
    <property type="entry name" value="Por_Secre_tail"/>
    <property type="match status" value="1"/>
</dbReference>
<dbReference type="RefSeq" id="WP_151166631.1">
    <property type="nucleotide sequence ID" value="NZ_WACR01000003.1"/>
</dbReference>
<feature type="signal peptide" evidence="2">
    <location>
        <begin position="1"/>
        <end position="19"/>
    </location>
</feature>
<protein>
    <submittedName>
        <fullName evidence="4">T9SS type A sorting domain-containing protein</fullName>
    </submittedName>
</protein>
<dbReference type="InterPro" id="IPR026444">
    <property type="entry name" value="Secre_tail"/>
</dbReference>
<dbReference type="NCBIfam" id="TIGR04183">
    <property type="entry name" value="Por_Secre_tail"/>
    <property type="match status" value="1"/>
</dbReference>
<keyword evidence="1 2" id="KW-0732">Signal</keyword>
<name>A0A6N6M634_9FLAO</name>
<proteinExistence type="predicted"/>
<dbReference type="Proteomes" id="UP000435357">
    <property type="component" value="Unassembled WGS sequence"/>
</dbReference>
<evidence type="ECO:0000256" key="2">
    <source>
        <dbReference type="SAM" id="SignalP"/>
    </source>
</evidence>
<accession>A0A6N6M634</accession>
<feature type="chain" id="PRO_5026967236" evidence="2">
    <location>
        <begin position="20"/>
        <end position="533"/>
    </location>
</feature>
<dbReference type="EMBL" id="WACR01000003">
    <property type="protein sequence ID" value="KAB1065067.1"/>
    <property type="molecule type" value="Genomic_DNA"/>
</dbReference>
<keyword evidence="5" id="KW-1185">Reference proteome</keyword>
<comment type="caution">
    <text evidence="4">The sequence shown here is derived from an EMBL/GenBank/DDBJ whole genome shotgun (WGS) entry which is preliminary data.</text>
</comment>
<evidence type="ECO:0000259" key="3">
    <source>
        <dbReference type="Pfam" id="PF18962"/>
    </source>
</evidence>
<reference evidence="4 5" key="1">
    <citation type="submission" date="2019-09" db="EMBL/GenBank/DDBJ databases">
        <title>Genomes of Cryomorphaceae.</title>
        <authorList>
            <person name="Bowman J.P."/>
        </authorList>
    </citation>
    <scope>NUCLEOTIDE SEQUENCE [LARGE SCALE GENOMIC DNA]</scope>
    <source>
        <strain evidence="4 5">KCTC 52047</strain>
    </source>
</reference>
<sequence length="533" mass="59555">MKKSIALILTLFSTLFIFSQSPNYGVAVKPVEFENMPGLQSFAFGKYDGNWVLVGGRLDGLHRRQPWASFDAGNNNAFIYVVDPATEEVFQKSITGLPTAIQEQFKTTNPNFHQDGKYLYYVGGYGYSNTAGDHITHDRLTRIDMSTLIPAIKNNASIAASFKSIQHADMANTGGQLEMIGDTFYLAGGQEFTGRYNPMGGPSFTQQYHEKIMRFTVDENSSGNLVINRLSDFVDPVNLHRRDYNMLPQIFPDDSYGFTMFSGVFQPTQDLPFLNSVDVKRNGHQVNNNFTQYLNHYHCATAALYDPDSKVMDNLFFGGISQFYLDVNDSLIEDTDVPFVNTIARVRRLDDGSMNEQKVAEMPGLLGSGSEFIPANNIPFYEHGIIDLSELDLSQDSVLIGYVVGGIESSEKNIFFINTGSESWATQVVYEVYLVDELSTGKLINKKQLFDGGNVYPNPVSGEYFTLSFGSEVNKERADVMIYDQSGRLIDQLKIGVKSGQNKIELKTPDTSGVYYITVVVGQYLKTFTLTKK</sequence>
<evidence type="ECO:0000256" key="1">
    <source>
        <dbReference type="ARBA" id="ARBA00022729"/>
    </source>
</evidence>
<dbReference type="AlphaFoldDB" id="A0A6N6M634"/>
<feature type="domain" description="Secretion system C-terminal sorting" evidence="3">
    <location>
        <begin position="455"/>
        <end position="522"/>
    </location>
</feature>
<organism evidence="4 5">
    <name type="scientific">Salibacter halophilus</name>
    <dbReference type="NCBI Taxonomy" id="1803916"/>
    <lineage>
        <taxon>Bacteria</taxon>
        <taxon>Pseudomonadati</taxon>
        <taxon>Bacteroidota</taxon>
        <taxon>Flavobacteriia</taxon>
        <taxon>Flavobacteriales</taxon>
        <taxon>Salibacteraceae</taxon>
        <taxon>Salibacter</taxon>
    </lineage>
</organism>